<evidence type="ECO:0000313" key="6">
    <source>
        <dbReference type="Proteomes" id="UP000247763"/>
    </source>
</evidence>
<keyword evidence="6" id="KW-1185">Reference proteome</keyword>
<dbReference type="RefSeq" id="WP_110449642.1">
    <property type="nucleotide sequence ID" value="NZ_CP029479.1"/>
</dbReference>
<dbReference type="InterPro" id="IPR010982">
    <property type="entry name" value="Lambda_DNA-bd_dom_sf"/>
</dbReference>
<accession>A0A2Z3HKM3</accession>
<dbReference type="GO" id="GO:0003677">
    <property type="term" value="F:DNA binding"/>
    <property type="evidence" value="ECO:0007669"/>
    <property type="project" value="UniProtKB-KW"/>
</dbReference>
<dbReference type="InterPro" id="IPR052359">
    <property type="entry name" value="HTH-type_reg/antitoxin"/>
</dbReference>
<evidence type="ECO:0000259" key="4">
    <source>
        <dbReference type="PROSITE" id="PS50943"/>
    </source>
</evidence>
<dbReference type="SMART" id="SM00530">
    <property type="entry name" value="HTH_XRE"/>
    <property type="match status" value="1"/>
</dbReference>
<protein>
    <submittedName>
        <fullName evidence="5">Transcriptional regulator</fullName>
    </submittedName>
</protein>
<dbReference type="EMBL" id="CP029479">
    <property type="protein sequence ID" value="AWM77073.1"/>
    <property type="molecule type" value="Genomic_DNA"/>
</dbReference>
<sequence>MTQADSLIRGLEEALAFRRGETTPAAVRQVEVPAEVDVAAIRARTGLSQGAFARSIGVPRATLLNWEHGRRRPTGPARVLLALIDRRPALVTELLG</sequence>
<dbReference type="KEGG" id="phb:HYN04_04450"/>
<organism evidence="5 6">
    <name type="scientific">Phenylobacterium parvum</name>
    <dbReference type="NCBI Taxonomy" id="2201350"/>
    <lineage>
        <taxon>Bacteria</taxon>
        <taxon>Pseudomonadati</taxon>
        <taxon>Pseudomonadota</taxon>
        <taxon>Alphaproteobacteria</taxon>
        <taxon>Caulobacterales</taxon>
        <taxon>Caulobacteraceae</taxon>
        <taxon>Phenylobacterium</taxon>
    </lineage>
</organism>
<reference evidence="6" key="1">
    <citation type="submission" date="2018-05" db="EMBL/GenBank/DDBJ databases">
        <title>Genome sequencing of Phenylobacterium sp. HYN0004.</title>
        <authorList>
            <person name="Yi H."/>
            <person name="Baek C."/>
        </authorList>
    </citation>
    <scope>NUCLEOTIDE SEQUENCE [LARGE SCALE GENOMIC DNA]</scope>
    <source>
        <strain evidence="6">HYN0004</strain>
    </source>
</reference>
<evidence type="ECO:0000256" key="2">
    <source>
        <dbReference type="ARBA" id="ARBA00023125"/>
    </source>
</evidence>
<name>A0A2Z3HKM3_9CAUL</name>
<dbReference type="InterPro" id="IPR001387">
    <property type="entry name" value="Cro/C1-type_HTH"/>
</dbReference>
<dbReference type="Proteomes" id="UP000247763">
    <property type="component" value="Chromosome"/>
</dbReference>
<dbReference type="AlphaFoldDB" id="A0A2Z3HKM3"/>
<dbReference type="CDD" id="cd00093">
    <property type="entry name" value="HTH_XRE"/>
    <property type="match status" value="1"/>
</dbReference>
<dbReference type="PANTHER" id="PTHR36511:SF4">
    <property type="entry name" value="ANTITOXIN MQSA"/>
    <property type="match status" value="1"/>
</dbReference>
<evidence type="ECO:0000256" key="3">
    <source>
        <dbReference type="ARBA" id="ARBA00023163"/>
    </source>
</evidence>
<dbReference type="Gene3D" id="1.10.260.40">
    <property type="entry name" value="lambda repressor-like DNA-binding domains"/>
    <property type="match status" value="1"/>
</dbReference>
<dbReference type="PANTHER" id="PTHR36511">
    <property type="entry name" value="MERR FAMILY BACTERIAL REGULATORY PROTEIN"/>
    <property type="match status" value="1"/>
</dbReference>
<keyword evidence="1" id="KW-0805">Transcription regulation</keyword>
<evidence type="ECO:0000256" key="1">
    <source>
        <dbReference type="ARBA" id="ARBA00023015"/>
    </source>
</evidence>
<dbReference type="SUPFAM" id="SSF47413">
    <property type="entry name" value="lambda repressor-like DNA-binding domains"/>
    <property type="match status" value="1"/>
</dbReference>
<evidence type="ECO:0000313" key="5">
    <source>
        <dbReference type="EMBL" id="AWM77073.1"/>
    </source>
</evidence>
<dbReference type="PROSITE" id="PS50943">
    <property type="entry name" value="HTH_CROC1"/>
    <property type="match status" value="1"/>
</dbReference>
<dbReference type="OrthoDB" id="461984at2"/>
<keyword evidence="3" id="KW-0804">Transcription</keyword>
<feature type="domain" description="HTH cro/C1-type" evidence="4">
    <location>
        <begin position="38"/>
        <end position="74"/>
    </location>
</feature>
<dbReference type="Pfam" id="PF01381">
    <property type="entry name" value="HTH_3"/>
    <property type="match status" value="1"/>
</dbReference>
<gene>
    <name evidence="5" type="ORF">HYN04_04450</name>
</gene>
<proteinExistence type="predicted"/>
<keyword evidence="2" id="KW-0238">DNA-binding</keyword>